<gene>
    <name evidence="1" type="ORF">MLD38_030017</name>
</gene>
<organism evidence="1 2">
    <name type="scientific">Melastoma candidum</name>
    <dbReference type="NCBI Taxonomy" id="119954"/>
    <lineage>
        <taxon>Eukaryota</taxon>
        <taxon>Viridiplantae</taxon>
        <taxon>Streptophyta</taxon>
        <taxon>Embryophyta</taxon>
        <taxon>Tracheophyta</taxon>
        <taxon>Spermatophyta</taxon>
        <taxon>Magnoliopsida</taxon>
        <taxon>eudicotyledons</taxon>
        <taxon>Gunneridae</taxon>
        <taxon>Pentapetalae</taxon>
        <taxon>rosids</taxon>
        <taxon>malvids</taxon>
        <taxon>Myrtales</taxon>
        <taxon>Melastomataceae</taxon>
        <taxon>Melastomatoideae</taxon>
        <taxon>Melastomateae</taxon>
        <taxon>Melastoma</taxon>
    </lineage>
</organism>
<dbReference type="Proteomes" id="UP001057402">
    <property type="component" value="Chromosome 9"/>
</dbReference>
<evidence type="ECO:0000313" key="1">
    <source>
        <dbReference type="EMBL" id="KAI4324534.1"/>
    </source>
</evidence>
<reference evidence="2" key="1">
    <citation type="journal article" date="2023" name="Front. Plant Sci.">
        <title>Chromosomal-level genome assembly of Melastoma candidum provides insights into trichome evolution.</title>
        <authorList>
            <person name="Zhong Y."/>
            <person name="Wu W."/>
            <person name="Sun C."/>
            <person name="Zou P."/>
            <person name="Liu Y."/>
            <person name="Dai S."/>
            <person name="Zhou R."/>
        </authorList>
    </citation>
    <scope>NUCLEOTIDE SEQUENCE [LARGE SCALE GENOMIC DNA]</scope>
</reference>
<evidence type="ECO:0000313" key="2">
    <source>
        <dbReference type="Proteomes" id="UP001057402"/>
    </source>
</evidence>
<name>A0ACB9MMG1_9MYRT</name>
<sequence length="121" mass="12586">MVSSNVVVKVVSALVLLAFIASGSAVAEIPCNLVVQDLMPCVPYVLSGRQLTTACCGGVRSLYTAAKSTKDRQDVCGCLKNAIQSIPLTSNAARLAAGLPAQCKVNLPYKISPSTDCKSIK</sequence>
<proteinExistence type="predicted"/>
<comment type="caution">
    <text evidence="1">The sequence shown here is derived from an EMBL/GenBank/DDBJ whole genome shotgun (WGS) entry which is preliminary data.</text>
</comment>
<dbReference type="EMBL" id="CM042888">
    <property type="protein sequence ID" value="KAI4324534.1"/>
    <property type="molecule type" value="Genomic_DNA"/>
</dbReference>
<accession>A0ACB9MMG1</accession>
<keyword evidence="2" id="KW-1185">Reference proteome</keyword>
<protein>
    <submittedName>
        <fullName evidence="1">Uncharacterized protein</fullName>
    </submittedName>
</protein>